<sequence length="654" mass="73770">MAKEAAAAAASSSPPPPCFTNPWKYHVFLSFRGEDTRCNFTGHLCRALRQKGINTFMDNCLSRGEEISTALLKAIEESRISVIVFSENYASSMWCLDELVKILDCEKSNQQTVIPVFYKVSPSDVRDQKGCFGDGLAGLECNYKDNVDKIHKWRAALSEAANLSGWPLSDKHEDESKLIHNIVEGISAQVINRTYLDVAEYPVGIESRAQEINNLLHVGRNDVRMVGLWGTGGIGKSTIAKAVYNLISHNFECSCFLSKVRESSMTDKGLAKLQKTLLYEILGGDKLKVANVDKGITLIKERLSSKRILLVLDDVNDMRQLRCLAGGSDGWFGIGSRIIITTRDKKLLTAHHHNISIYEVKKLNYHEALELFSWNAFKSNGPLDGYAKLADHAIRHAQGLPLVLRVLGSHLYRESRDQWQAILDGLIKSREIQDVFKISYDALDEIVKEVFLDIACFFKGGSSNYVIEILEGCELNPKHSIDVLIQKALVNIDHGFIWMHDLVEEMGKEVVRQQSPNDPGERSRLWFHDDVYRVLTENTGTKNITGIKVQLLESDNEICLSATTFSNMKNLKIFINCNGRFSGAVDYLPNNLRFVDWPECPLKSLPPNFNPKNLVLLNMRNSQITGFREGFKFVGFAGKKTKFMEWYMAPSERE</sequence>
<evidence type="ECO:0000256" key="3">
    <source>
        <dbReference type="ARBA" id="ARBA00022821"/>
    </source>
</evidence>
<dbReference type="InterPro" id="IPR036390">
    <property type="entry name" value="WH_DNA-bd_sf"/>
</dbReference>
<protein>
    <submittedName>
        <fullName evidence="6">TMV resistance protein N-like</fullName>
    </submittedName>
</protein>
<evidence type="ECO:0000256" key="2">
    <source>
        <dbReference type="ARBA" id="ARBA00022737"/>
    </source>
</evidence>
<organism evidence="6 7">
    <name type="scientific">Pyrus ussuriensis x Pyrus communis</name>
    <dbReference type="NCBI Taxonomy" id="2448454"/>
    <lineage>
        <taxon>Eukaryota</taxon>
        <taxon>Viridiplantae</taxon>
        <taxon>Streptophyta</taxon>
        <taxon>Embryophyta</taxon>
        <taxon>Tracheophyta</taxon>
        <taxon>Spermatophyta</taxon>
        <taxon>Magnoliopsida</taxon>
        <taxon>eudicotyledons</taxon>
        <taxon>Gunneridae</taxon>
        <taxon>Pentapetalae</taxon>
        <taxon>rosids</taxon>
        <taxon>fabids</taxon>
        <taxon>Rosales</taxon>
        <taxon>Rosaceae</taxon>
        <taxon>Amygdaloideae</taxon>
        <taxon>Maleae</taxon>
        <taxon>Pyrus</taxon>
    </lineage>
</organism>
<reference evidence="7" key="2">
    <citation type="submission" date="2019-10" db="EMBL/GenBank/DDBJ databases">
        <title>A de novo genome assembly of a pear dwarfing rootstock.</title>
        <authorList>
            <person name="Wang F."/>
            <person name="Wang J."/>
            <person name="Li S."/>
            <person name="Zhang Y."/>
            <person name="Fang M."/>
            <person name="Ma L."/>
            <person name="Zhao Y."/>
            <person name="Jiang S."/>
        </authorList>
    </citation>
    <scope>NUCLEOTIDE SEQUENCE [LARGE SCALE GENOMIC DNA]</scope>
</reference>
<dbReference type="InterPro" id="IPR002182">
    <property type="entry name" value="NB-ARC"/>
</dbReference>
<dbReference type="GO" id="GO:0006952">
    <property type="term" value="P:defense response"/>
    <property type="evidence" value="ECO:0007669"/>
    <property type="project" value="UniProtKB-KW"/>
</dbReference>
<dbReference type="SUPFAM" id="SSF52200">
    <property type="entry name" value="Toll/Interleukin receptor TIR domain"/>
    <property type="match status" value="1"/>
</dbReference>
<dbReference type="Pfam" id="PF23282">
    <property type="entry name" value="WHD_ROQ1"/>
    <property type="match status" value="1"/>
</dbReference>
<dbReference type="InterPro" id="IPR000157">
    <property type="entry name" value="TIR_dom"/>
</dbReference>
<dbReference type="SUPFAM" id="SSF52540">
    <property type="entry name" value="P-loop containing nucleoside triphosphate hydrolases"/>
    <property type="match status" value="1"/>
</dbReference>
<dbReference type="Gene3D" id="3.80.10.10">
    <property type="entry name" value="Ribonuclease Inhibitor"/>
    <property type="match status" value="1"/>
</dbReference>
<dbReference type="AlphaFoldDB" id="A0A5N5HIP6"/>
<keyword evidence="4" id="KW-0520">NAD</keyword>
<dbReference type="Gene3D" id="3.40.50.10140">
    <property type="entry name" value="Toll/interleukin-1 receptor homology (TIR) domain"/>
    <property type="match status" value="1"/>
</dbReference>
<dbReference type="SMART" id="SM00255">
    <property type="entry name" value="TIR"/>
    <property type="match status" value="1"/>
</dbReference>
<keyword evidence="7" id="KW-1185">Reference proteome</keyword>
<dbReference type="Gene3D" id="3.40.50.300">
    <property type="entry name" value="P-loop containing nucleotide triphosphate hydrolases"/>
    <property type="match status" value="1"/>
</dbReference>
<dbReference type="GO" id="GO:0043531">
    <property type="term" value="F:ADP binding"/>
    <property type="evidence" value="ECO:0007669"/>
    <property type="project" value="InterPro"/>
</dbReference>
<keyword evidence="1" id="KW-0433">Leucine-rich repeat</keyword>
<dbReference type="SUPFAM" id="SSF52058">
    <property type="entry name" value="L domain-like"/>
    <property type="match status" value="1"/>
</dbReference>
<evidence type="ECO:0000313" key="7">
    <source>
        <dbReference type="Proteomes" id="UP000327157"/>
    </source>
</evidence>
<dbReference type="Pfam" id="PF00931">
    <property type="entry name" value="NB-ARC"/>
    <property type="match status" value="1"/>
</dbReference>
<keyword evidence="3" id="KW-0611">Plant defense</keyword>
<dbReference type="SUPFAM" id="SSF46785">
    <property type="entry name" value="Winged helix' DNA-binding domain"/>
    <property type="match status" value="1"/>
</dbReference>
<dbReference type="PANTHER" id="PTHR11017">
    <property type="entry name" value="LEUCINE-RICH REPEAT-CONTAINING PROTEIN"/>
    <property type="match status" value="1"/>
</dbReference>
<feature type="domain" description="TIR" evidence="5">
    <location>
        <begin position="23"/>
        <end position="190"/>
    </location>
</feature>
<dbReference type="PROSITE" id="PS50104">
    <property type="entry name" value="TIR"/>
    <property type="match status" value="1"/>
</dbReference>
<evidence type="ECO:0000256" key="1">
    <source>
        <dbReference type="ARBA" id="ARBA00022614"/>
    </source>
</evidence>
<evidence type="ECO:0000259" key="5">
    <source>
        <dbReference type="PROSITE" id="PS50104"/>
    </source>
</evidence>
<dbReference type="InterPro" id="IPR035897">
    <property type="entry name" value="Toll_tir_struct_dom_sf"/>
</dbReference>
<dbReference type="Pfam" id="PF01582">
    <property type="entry name" value="TIR"/>
    <property type="match status" value="1"/>
</dbReference>
<dbReference type="EMBL" id="SMOL01000231">
    <property type="protein sequence ID" value="KAB2623114.1"/>
    <property type="molecule type" value="Genomic_DNA"/>
</dbReference>
<dbReference type="Proteomes" id="UP000327157">
    <property type="component" value="Chromosome 4"/>
</dbReference>
<keyword evidence="2" id="KW-0677">Repeat</keyword>
<dbReference type="FunFam" id="3.40.50.10140:FF:000007">
    <property type="entry name" value="Disease resistance protein (TIR-NBS-LRR class)"/>
    <property type="match status" value="1"/>
</dbReference>
<dbReference type="PANTHER" id="PTHR11017:SF578">
    <property type="entry name" value="ADP-RIBOSYL CYCLASE_CYCLIC ADP-RIBOSE HYDROLASE"/>
    <property type="match status" value="1"/>
</dbReference>
<dbReference type="InterPro" id="IPR027417">
    <property type="entry name" value="P-loop_NTPase"/>
</dbReference>
<comment type="caution">
    <text evidence="6">The sequence shown here is derived from an EMBL/GenBank/DDBJ whole genome shotgun (WGS) entry which is preliminary data.</text>
</comment>
<reference evidence="6 7" key="3">
    <citation type="submission" date="2019-11" db="EMBL/GenBank/DDBJ databases">
        <title>A de novo genome assembly of a pear dwarfing rootstock.</title>
        <authorList>
            <person name="Wang F."/>
            <person name="Wang J."/>
            <person name="Li S."/>
            <person name="Zhang Y."/>
            <person name="Fang M."/>
            <person name="Ma L."/>
            <person name="Zhao Y."/>
            <person name="Jiang S."/>
        </authorList>
    </citation>
    <scope>NUCLEOTIDE SEQUENCE [LARGE SCALE GENOMIC DNA]</scope>
    <source>
        <strain evidence="6">S2</strain>
        <tissue evidence="6">Leaf</tissue>
    </source>
</reference>
<proteinExistence type="predicted"/>
<dbReference type="InterPro" id="IPR044974">
    <property type="entry name" value="Disease_R_plants"/>
</dbReference>
<gene>
    <name evidence="6" type="ORF">D8674_025296</name>
</gene>
<dbReference type="Gene3D" id="1.10.8.430">
    <property type="entry name" value="Helical domain of apoptotic protease-activating factors"/>
    <property type="match status" value="1"/>
</dbReference>
<dbReference type="PRINTS" id="PR00364">
    <property type="entry name" value="DISEASERSIST"/>
</dbReference>
<dbReference type="InterPro" id="IPR058192">
    <property type="entry name" value="WHD_ROQ1-like"/>
</dbReference>
<reference evidence="6 7" key="1">
    <citation type="submission" date="2019-09" db="EMBL/GenBank/DDBJ databases">
        <authorList>
            <person name="Ou C."/>
        </authorList>
    </citation>
    <scope>NUCLEOTIDE SEQUENCE [LARGE SCALE GENOMIC DNA]</scope>
    <source>
        <strain evidence="6">S2</strain>
        <tissue evidence="6">Leaf</tissue>
    </source>
</reference>
<name>A0A5N5HIP6_9ROSA</name>
<accession>A0A5N5HIP6</accession>
<dbReference type="InterPro" id="IPR042197">
    <property type="entry name" value="Apaf_helical"/>
</dbReference>
<dbReference type="OrthoDB" id="1166050at2759"/>
<dbReference type="GO" id="GO:0007165">
    <property type="term" value="P:signal transduction"/>
    <property type="evidence" value="ECO:0007669"/>
    <property type="project" value="InterPro"/>
</dbReference>
<evidence type="ECO:0000256" key="4">
    <source>
        <dbReference type="ARBA" id="ARBA00023027"/>
    </source>
</evidence>
<dbReference type="InterPro" id="IPR032675">
    <property type="entry name" value="LRR_dom_sf"/>
</dbReference>
<evidence type="ECO:0000313" key="6">
    <source>
        <dbReference type="EMBL" id="KAB2623114.1"/>
    </source>
</evidence>